<dbReference type="AlphaFoldDB" id="A0A0L0T0F3"/>
<dbReference type="STRING" id="578462.A0A0L0T0F3"/>
<evidence type="ECO:0000256" key="2">
    <source>
        <dbReference type="ARBA" id="ARBA00022741"/>
    </source>
</evidence>
<dbReference type="VEuPathDB" id="FungiDB:AMAG_12908"/>
<dbReference type="InterPro" id="IPR020751">
    <property type="entry name" value="aa-tRNA-synth_I_codon-bd_sub2"/>
</dbReference>
<organism evidence="7 8">
    <name type="scientific">Allomyces macrogynus (strain ATCC 38327)</name>
    <name type="common">Allomyces javanicus var. macrogynus</name>
    <dbReference type="NCBI Taxonomy" id="578462"/>
    <lineage>
        <taxon>Eukaryota</taxon>
        <taxon>Fungi</taxon>
        <taxon>Fungi incertae sedis</taxon>
        <taxon>Blastocladiomycota</taxon>
        <taxon>Blastocladiomycetes</taxon>
        <taxon>Blastocladiales</taxon>
        <taxon>Blastocladiaceae</taxon>
        <taxon>Allomyces</taxon>
    </lineage>
</organism>
<protein>
    <recommendedName>
        <fullName evidence="6">Aminoacyl-tRNA synthetase class I anticodon-binding domain-containing protein</fullName>
    </recommendedName>
</protein>
<accession>A0A0L0T0F3</accession>
<evidence type="ECO:0000259" key="6">
    <source>
        <dbReference type="Pfam" id="PF19269"/>
    </source>
</evidence>
<dbReference type="InterPro" id="IPR008925">
    <property type="entry name" value="aa_tRNA-synth_I_cd-bd_sf"/>
</dbReference>
<keyword evidence="8" id="KW-1185">Reference proteome</keyword>
<evidence type="ECO:0000313" key="7">
    <source>
        <dbReference type="EMBL" id="KNE68232.1"/>
    </source>
</evidence>
<dbReference type="GO" id="GO:0005524">
    <property type="term" value="F:ATP binding"/>
    <property type="evidence" value="ECO:0007669"/>
    <property type="project" value="UniProtKB-KW"/>
</dbReference>
<evidence type="ECO:0000256" key="5">
    <source>
        <dbReference type="ARBA" id="ARBA00023146"/>
    </source>
</evidence>
<dbReference type="Proteomes" id="UP000054350">
    <property type="component" value="Unassembled WGS sequence"/>
</dbReference>
<reference evidence="8" key="2">
    <citation type="submission" date="2009-11" db="EMBL/GenBank/DDBJ databases">
        <title>The Genome Sequence of Allomyces macrogynus strain ATCC 38327.</title>
        <authorList>
            <consortium name="The Broad Institute Genome Sequencing Platform"/>
            <person name="Russ C."/>
            <person name="Cuomo C."/>
            <person name="Shea T."/>
            <person name="Young S.K."/>
            <person name="Zeng Q."/>
            <person name="Koehrsen M."/>
            <person name="Haas B."/>
            <person name="Borodovsky M."/>
            <person name="Guigo R."/>
            <person name="Alvarado L."/>
            <person name="Berlin A."/>
            <person name="Borenstein D."/>
            <person name="Chen Z."/>
            <person name="Engels R."/>
            <person name="Freedman E."/>
            <person name="Gellesch M."/>
            <person name="Goldberg J."/>
            <person name="Griggs A."/>
            <person name="Gujja S."/>
            <person name="Heiman D."/>
            <person name="Hepburn T."/>
            <person name="Howarth C."/>
            <person name="Jen D."/>
            <person name="Larson L."/>
            <person name="Lewis B."/>
            <person name="Mehta T."/>
            <person name="Park D."/>
            <person name="Pearson M."/>
            <person name="Roberts A."/>
            <person name="Saif S."/>
            <person name="Shenoy N."/>
            <person name="Sisk P."/>
            <person name="Stolte C."/>
            <person name="Sykes S."/>
            <person name="Walk T."/>
            <person name="White J."/>
            <person name="Yandava C."/>
            <person name="Burger G."/>
            <person name="Gray M.W."/>
            <person name="Holland P.W.H."/>
            <person name="King N."/>
            <person name="Lang F.B.F."/>
            <person name="Roger A.J."/>
            <person name="Ruiz-Trillo I."/>
            <person name="Lander E."/>
            <person name="Nusbaum C."/>
        </authorList>
    </citation>
    <scope>NUCLEOTIDE SEQUENCE [LARGE SCALE GENOMIC DNA]</scope>
    <source>
        <strain evidence="8">ATCC 38327</strain>
    </source>
</reference>
<dbReference type="GO" id="GO:0000049">
    <property type="term" value="F:tRNA binding"/>
    <property type="evidence" value="ECO:0007669"/>
    <property type="project" value="InterPro"/>
</dbReference>
<dbReference type="Gene3D" id="1.10.1160.10">
    <property type="entry name" value="Glutamyl-trna Synthetase, Domain 2"/>
    <property type="match status" value="1"/>
</dbReference>
<gene>
    <name evidence="7" type="ORF">AMAG_12908</name>
</gene>
<dbReference type="PANTHER" id="PTHR43311">
    <property type="entry name" value="GLUTAMATE--TRNA LIGASE"/>
    <property type="match status" value="1"/>
</dbReference>
<dbReference type="InterPro" id="IPR020061">
    <property type="entry name" value="Glu_tRNA_lig_a-bdl"/>
</dbReference>
<dbReference type="Pfam" id="PF19269">
    <property type="entry name" value="Anticodon_2"/>
    <property type="match status" value="1"/>
</dbReference>
<evidence type="ECO:0000256" key="4">
    <source>
        <dbReference type="ARBA" id="ARBA00022917"/>
    </source>
</evidence>
<dbReference type="GO" id="GO:0005829">
    <property type="term" value="C:cytosol"/>
    <property type="evidence" value="ECO:0007669"/>
    <property type="project" value="TreeGrafter"/>
</dbReference>
<dbReference type="InterPro" id="IPR045462">
    <property type="entry name" value="aa-tRNA-synth_I_cd-bd"/>
</dbReference>
<evidence type="ECO:0000256" key="1">
    <source>
        <dbReference type="ARBA" id="ARBA00022598"/>
    </source>
</evidence>
<feature type="domain" description="Aminoacyl-tRNA synthetase class I anticodon-binding" evidence="6">
    <location>
        <begin position="57"/>
        <end position="192"/>
    </location>
</feature>
<keyword evidence="1" id="KW-0436">Ligase</keyword>
<keyword evidence="5" id="KW-0030">Aminoacyl-tRNA synthetase</keyword>
<keyword evidence="4" id="KW-0648">Protein biosynthesis</keyword>
<name>A0A0L0T0F3_ALLM3</name>
<evidence type="ECO:0000313" key="8">
    <source>
        <dbReference type="Proteomes" id="UP000054350"/>
    </source>
</evidence>
<keyword evidence="3" id="KW-0067">ATP-binding</keyword>
<proteinExistence type="predicted"/>
<dbReference type="Gene3D" id="1.10.10.350">
    <property type="match status" value="1"/>
</dbReference>
<dbReference type="InterPro" id="IPR049940">
    <property type="entry name" value="GluQ/Sye"/>
</dbReference>
<keyword evidence="2" id="KW-0547">Nucleotide-binding</keyword>
<reference evidence="7 8" key="1">
    <citation type="submission" date="2009-11" db="EMBL/GenBank/DDBJ databases">
        <title>Annotation of Allomyces macrogynus ATCC 38327.</title>
        <authorList>
            <consortium name="The Broad Institute Genome Sequencing Platform"/>
            <person name="Russ C."/>
            <person name="Cuomo C."/>
            <person name="Burger G."/>
            <person name="Gray M.W."/>
            <person name="Holland P.W.H."/>
            <person name="King N."/>
            <person name="Lang F.B.F."/>
            <person name="Roger A.J."/>
            <person name="Ruiz-Trillo I."/>
            <person name="Young S.K."/>
            <person name="Zeng Q."/>
            <person name="Gargeya S."/>
            <person name="Fitzgerald M."/>
            <person name="Haas B."/>
            <person name="Abouelleil A."/>
            <person name="Alvarado L."/>
            <person name="Arachchi H.M."/>
            <person name="Berlin A."/>
            <person name="Chapman S.B."/>
            <person name="Gearin G."/>
            <person name="Goldberg J."/>
            <person name="Griggs A."/>
            <person name="Gujja S."/>
            <person name="Hansen M."/>
            <person name="Heiman D."/>
            <person name="Howarth C."/>
            <person name="Larimer J."/>
            <person name="Lui A."/>
            <person name="MacDonald P.J.P."/>
            <person name="McCowen C."/>
            <person name="Montmayeur A."/>
            <person name="Murphy C."/>
            <person name="Neiman D."/>
            <person name="Pearson M."/>
            <person name="Priest M."/>
            <person name="Roberts A."/>
            <person name="Saif S."/>
            <person name="Shea T."/>
            <person name="Sisk P."/>
            <person name="Stolte C."/>
            <person name="Sykes S."/>
            <person name="Wortman J."/>
            <person name="Nusbaum C."/>
            <person name="Birren B."/>
        </authorList>
    </citation>
    <scope>NUCLEOTIDE SEQUENCE [LARGE SCALE GENOMIC DNA]</scope>
    <source>
        <strain evidence="7 8">ATCC 38327</strain>
    </source>
</reference>
<dbReference type="SUPFAM" id="SSF48163">
    <property type="entry name" value="An anticodon-binding domain of class I aminoacyl-tRNA synthetases"/>
    <property type="match status" value="1"/>
</dbReference>
<dbReference type="GO" id="GO:0006424">
    <property type="term" value="P:glutamyl-tRNA aminoacylation"/>
    <property type="evidence" value="ECO:0007669"/>
    <property type="project" value="TreeGrafter"/>
</dbReference>
<dbReference type="PANTHER" id="PTHR43311:SF1">
    <property type="entry name" value="GLUTAMYL-Q TRNA(ASP) SYNTHETASE"/>
    <property type="match status" value="1"/>
</dbReference>
<sequence length="200" mass="22189">MIGPFVREMIAQFSLENLHLAPAVVDFDRLDWLQKVHFAKLVAEDPARLVVELKDALKVHGIERVGDDEYLQRVVTLISTRLHRIAEIPAKSPYFWADPNYDSTDAVAMRGSMKSAQLGTIARHVLELMAETNPTTAADFNALIAEVAPRAGVSKNVAMVALRYMDTATRVRAGIADTMAVLGREVVERRVRVHAEVGDE</sequence>
<dbReference type="OMA" id="IHFDITH"/>
<dbReference type="OrthoDB" id="428822at2759"/>
<dbReference type="EMBL" id="GG745356">
    <property type="protein sequence ID" value="KNE68232.1"/>
    <property type="molecule type" value="Genomic_DNA"/>
</dbReference>
<dbReference type="GO" id="GO:0004818">
    <property type="term" value="F:glutamate-tRNA ligase activity"/>
    <property type="evidence" value="ECO:0007669"/>
    <property type="project" value="TreeGrafter"/>
</dbReference>
<evidence type="ECO:0000256" key="3">
    <source>
        <dbReference type="ARBA" id="ARBA00022840"/>
    </source>
</evidence>